<dbReference type="PROSITE" id="PS50181">
    <property type="entry name" value="FBOX"/>
    <property type="match status" value="1"/>
</dbReference>
<organism evidence="4 5">
    <name type="scientific">Cytospora mali</name>
    <name type="common">Apple Valsa canker fungus</name>
    <name type="synonym">Valsa mali</name>
    <dbReference type="NCBI Taxonomy" id="578113"/>
    <lineage>
        <taxon>Eukaryota</taxon>
        <taxon>Fungi</taxon>
        <taxon>Dikarya</taxon>
        <taxon>Ascomycota</taxon>
        <taxon>Pezizomycotina</taxon>
        <taxon>Sordariomycetes</taxon>
        <taxon>Sordariomycetidae</taxon>
        <taxon>Diaporthales</taxon>
        <taxon>Cytosporaceae</taxon>
        <taxon>Cytospora</taxon>
    </lineage>
</organism>
<protein>
    <submittedName>
        <fullName evidence="4">F-box protein pof7</fullName>
    </submittedName>
</protein>
<feature type="domain" description="F-box" evidence="3">
    <location>
        <begin position="203"/>
        <end position="253"/>
    </location>
</feature>
<dbReference type="Proteomes" id="UP000078576">
    <property type="component" value="Unassembled WGS sequence"/>
</dbReference>
<dbReference type="STRING" id="694573.A0A194V2G1"/>
<sequence>MDVNPDLESFREQWRAEVRARNSAASGSQQQLTTSGPAESSRENAPRMSRTTHLSSGKPRLQDTDEDYVEARTFDVPDPAQVAKQEDHGKKEPVTALEHYERAVEKEEQGSLGDSLHLYRRAFRTTIIQMDYKVDQKYKNKHFAAAWAKPAQSGKAAATPAGQESTQSPTQTKSLTFEELIASFAGLSIEPAQPYIKGMPQPSCPIADLPEEIVVHILQDVAMIDVGDFVRLSQVCKRFAWLVATEDRIWRQICLGRKFGFTGMHYDFATTINWNPLVKDRTLLDDPDEVARCRKEDAYASTIALLNTTYHSWQRMFRRRPRTRFNGCYISTINYIRPGQQTNSLAWNSPVHIVTYYRYLRLFRDGTAITLCTVEQPANVVHHMTKEALTLHKGGAMPHLPSSVMQHALKARWRLSSAADHTADLEEGKEVSLADSEGDLFIESDRGDNYLYRMELSLRTAGKASRNNKLMWRGFYSYNKSADVWDEFSLKEIKPFFFSRVKSYGFGEL</sequence>
<dbReference type="GO" id="GO:0019005">
    <property type="term" value="C:SCF ubiquitin ligase complex"/>
    <property type="evidence" value="ECO:0007669"/>
    <property type="project" value="TreeGrafter"/>
</dbReference>
<proteinExistence type="predicted"/>
<keyword evidence="1" id="KW-0833">Ubl conjugation pathway</keyword>
<evidence type="ECO:0000259" key="3">
    <source>
        <dbReference type="PROSITE" id="PS50181"/>
    </source>
</evidence>
<dbReference type="GO" id="GO:0005737">
    <property type="term" value="C:cytoplasm"/>
    <property type="evidence" value="ECO:0007669"/>
    <property type="project" value="TreeGrafter"/>
</dbReference>
<dbReference type="EMBL" id="KN714709">
    <property type="protein sequence ID" value="KUI58135.1"/>
    <property type="molecule type" value="Genomic_DNA"/>
</dbReference>
<evidence type="ECO:0000313" key="5">
    <source>
        <dbReference type="Proteomes" id="UP000078576"/>
    </source>
</evidence>
<dbReference type="PANTHER" id="PTHR12874:SF9">
    <property type="entry name" value="F-BOX ONLY PROTEIN 48"/>
    <property type="match status" value="1"/>
</dbReference>
<dbReference type="PANTHER" id="PTHR12874">
    <property type="entry name" value="F-BOX ONLY PROTEIN 48-RELATED"/>
    <property type="match status" value="1"/>
</dbReference>
<dbReference type="OrthoDB" id="2117972at2759"/>
<dbReference type="Gene3D" id="1.20.1280.50">
    <property type="match status" value="1"/>
</dbReference>
<evidence type="ECO:0000313" key="4">
    <source>
        <dbReference type="EMBL" id="KUI58135.1"/>
    </source>
</evidence>
<feature type="compositionally biased region" description="Polar residues" evidence="2">
    <location>
        <begin position="23"/>
        <end position="38"/>
    </location>
</feature>
<feature type="region of interest" description="Disordered" evidence="2">
    <location>
        <begin position="1"/>
        <end position="63"/>
    </location>
</feature>
<evidence type="ECO:0000256" key="2">
    <source>
        <dbReference type="SAM" id="MobiDB-lite"/>
    </source>
</evidence>
<name>A0A194V2G1_CYTMA</name>
<dbReference type="AlphaFoldDB" id="A0A194V2G1"/>
<keyword evidence="5" id="KW-1185">Reference proteome</keyword>
<evidence type="ECO:0000256" key="1">
    <source>
        <dbReference type="ARBA" id="ARBA00022786"/>
    </source>
</evidence>
<dbReference type="InterPro" id="IPR045464">
    <property type="entry name" value="Hrt3/FBXO9_C"/>
</dbReference>
<dbReference type="GO" id="GO:0031146">
    <property type="term" value="P:SCF-dependent proteasomal ubiquitin-dependent protein catabolic process"/>
    <property type="evidence" value="ECO:0007669"/>
    <property type="project" value="TreeGrafter"/>
</dbReference>
<accession>A0A194V2G1</accession>
<feature type="compositionally biased region" description="Basic and acidic residues" evidence="2">
    <location>
        <begin position="8"/>
        <end position="20"/>
    </location>
</feature>
<dbReference type="InterPro" id="IPR036047">
    <property type="entry name" value="F-box-like_dom_sf"/>
</dbReference>
<reference evidence="5" key="1">
    <citation type="submission" date="2014-12" db="EMBL/GenBank/DDBJ databases">
        <title>Genome Sequence of Valsa Canker Pathogens Uncovers a Specific Adaption of Colonization on Woody Bark.</title>
        <authorList>
            <person name="Yin Z."/>
            <person name="Liu H."/>
            <person name="Gao X."/>
            <person name="Li Z."/>
            <person name="Song N."/>
            <person name="Ke X."/>
            <person name="Dai Q."/>
            <person name="Wu Y."/>
            <person name="Sun Y."/>
            <person name="Xu J.-R."/>
            <person name="Kang Z.K."/>
            <person name="Wang L."/>
            <person name="Huang L."/>
        </authorList>
    </citation>
    <scope>NUCLEOTIDE SEQUENCE [LARGE SCALE GENOMIC DNA]</scope>
    <source>
        <strain evidence="5">SXYL134</strain>
    </source>
</reference>
<dbReference type="InterPro" id="IPR001810">
    <property type="entry name" value="F-box_dom"/>
</dbReference>
<dbReference type="Pfam" id="PF19270">
    <property type="entry name" value="FBO_C"/>
    <property type="match status" value="1"/>
</dbReference>
<gene>
    <name evidence="4" type="ORF">VP1G_05457</name>
</gene>
<dbReference type="Pfam" id="PF12937">
    <property type="entry name" value="F-box-like"/>
    <property type="match status" value="1"/>
</dbReference>
<dbReference type="SUPFAM" id="SSF81383">
    <property type="entry name" value="F-box domain"/>
    <property type="match status" value="1"/>
</dbReference>